<organism evidence="2 3">
    <name type="scientific">Nostoc cf. edaphicum LEGE 07299</name>
    <dbReference type="NCBI Taxonomy" id="2777974"/>
    <lineage>
        <taxon>Bacteria</taxon>
        <taxon>Bacillati</taxon>
        <taxon>Cyanobacteriota</taxon>
        <taxon>Cyanophyceae</taxon>
        <taxon>Nostocales</taxon>
        <taxon>Nostocaceae</taxon>
        <taxon>Nostoc</taxon>
    </lineage>
</organism>
<feature type="signal peptide" evidence="1">
    <location>
        <begin position="1"/>
        <end position="22"/>
    </location>
</feature>
<reference evidence="2 3" key="1">
    <citation type="submission" date="2020-10" db="EMBL/GenBank/DDBJ databases">
        <authorList>
            <person name="Castelo-Branco R."/>
            <person name="Eusebio N."/>
            <person name="Adriana R."/>
            <person name="Vieira A."/>
            <person name="Brugerolle De Fraissinette N."/>
            <person name="Rezende De Castro R."/>
            <person name="Schneider M.P."/>
            <person name="Vasconcelos V."/>
            <person name="Leao P.N."/>
        </authorList>
    </citation>
    <scope>NUCLEOTIDE SEQUENCE [LARGE SCALE GENOMIC DNA]</scope>
    <source>
        <strain evidence="2 3">LEGE 07299</strain>
    </source>
</reference>
<keyword evidence="1" id="KW-0732">Signal</keyword>
<feature type="chain" id="PRO_5046423369" evidence="1">
    <location>
        <begin position="23"/>
        <end position="220"/>
    </location>
</feature>
<accession>A0ABR9TW78</accession>
<proteinExistence type="predicted"/>
<comment type="caution">
    <text evidence="2">The sequence shown here is derived from an EMBL/GenBank/DDBJ whole genome shotgun (WGS) entry which is preliminary data.</text>
</comment>
<evidence type="ECO:0000256" key="1">
    <source>
        <dbReference type="SAM" id="SignalP"/>
    </source>
</evidence>
<dbReference type="Proteomes" id="UP000647836">
    <property type="component" value="Unassembled WGS sequence"/>
</dbReference>
<evidence type="ECO:0000313" key="3">
    <source>
        <dbReference type="Proteomes" id="UP000647836"/>
    </source>
</evidence>
<keyword evidence="3" id="KW-1185">Reference proteome</keyword>
<name>A0ABR9TW78_9NOSO</name>
<sequence>MQKFLGLTVCLSAVISFVPTVAFSLPLSENQTLNNLAEKAKLEVSKTTGISADYLNVVNKATLDDTGITRFKLIDTQGNIYGVSLDAAGNQINQKVLEQAIQVINNKGFVGKLETELANRIAQGSNTPIRVIFHLKGETVQPYQGSNPTEHQNHLNTLKSHYQVIQQPLVNQLKESKQRVIYQSLYTPIVVAEVTPLLIRKIASRSDVERIYLARRTIRR</sequence>
<dbReference type="RefSeq" id="WP_194041862.1">
    <property type="nucleotide sequence ID" value="NZ_JADEXF010000111.1"/>
</dbReference>
<protein>
    <submittedName>
        <fullName evidence="2">Uncharacterized protein</fullName>
    </submittedName>
</protein>
<dbReference type="EMBL" id="JADEXF010000111">
    <property type="protein sequence ID" value="MBE9104345.1"/>
    <property type="molecule type" value="Genomic_DNA"/>
</dbReference>
<gene>
    <name evidence="2" type="ORF">IQ229_05130</name>
</gene>
<evidence type="ECO:0000313" key="2">
    <source>
        <dbReference type="EMBL" id="MBE9104345.1"/>
    </source>
</evidence>